<feature type="domain" description="UBC core" evidence="3">
    <location>
        <begin position="11"/>
        <end position="161"/>
    </location>
</feature>
<protein>
    <recommendedName>
        <fullName evidence="3">UBC core domain-containing protein</fullName>
    </recommendedName>
</protein>
<evidence type="ECO:0000313" key="6">
    <source>
        <dbReference type="Proteomes" id="UP000030764"/>
    </source>
</evidence>
<dbReference type="CDD" id="cd23799">
    <property type="entry name" value="UBCc_UBE2J"/>
    <property type="match status" value="1"/>
</dbReference>
<dbReference type="SUPFAM" id="SSF54495">
    <property type="entry name" value="UBC-like"/>
    <property type="match status" value="1"/>
</dbReference>
<dbReference type="AlphaFoldDB" id="A0A085MVC1"/>
<dbReference type="EMBL" id="KL367633">
    <property type="protein sequence ID" value="KFD61167.1"/>
    <property type="molecule type" value="Genomic_DNA"/>
</dbReference>
<proteinExistence type="predicted"/>
<evidence type="ECO:0000313" key="4">
    <source>
        <dbReference type="EMBL" id="KFD53369.1"/>
    </source>
</evidence>
<dbReference type="EMBL" id="KL363218">
    <property type="protein sequence ID" value="KFD53369.1"/>
    <property type="molecule type" value="Genomic_DNA"/>
</dbReference>
<keyword evidence="2" id="KW-1133">Transmembrane helix</keyword>
<keyword evidence="2" id="KW-0812">Transmembrane</keyword>
<accession>A0A085MVC1</accession>
<evidence type="ECO:0000259" key="3">
    <source>
        <dbReference type="PROSITE" id="PS50127"/>
    </source>
</evidence>
<dbReference type="OrthoDB" id="1158011at2759"/>
<dbReference type="Proteomes" id="UP000030758">
    <property type="component" value="Unassembled WGS sequence"/>
</dbReference>
<feature type="compositionally biased region" description="Low complexity" evidence="1">
    <location>
        <begin position="181"/>
        <end position="197"/>
    </location>
</feature>
<evidence type="ECO:0000256" key="2">
    <source>
        <dbReference type="SAM" id="Phobius"/>
    </source>
</evidence>
<dbReference type="Pfam" id="PF00179">
    <property type="entry name" value="UQ_con"/>
    <property type="match status" value="1"/>
</dbReference>
<dbReference type="FunFam" id="3.10.110.10:FF:000086">
    <property type="entry name" value="Ubiquitin-conjugating enzyme E2 J1"/>
    <property type="match status" value="1"/>
</dbReference>
<evidence type="ECO:0000313" key="5">
    <source>
        <dbReference type="EMBL" id="KFD61167.1"/>
    </source>
</evidence>
<dbReference type="Proteomes" id="UP000030764">
    <property type="component" value="Unassembled WGS sequence"/>
</dbReference>
<name>A0A085MVC1_9BILA</name>
<dbReference type="InterPro" id="IPR050113">
    <property type="entry name" value="Ub_conjugating_enzyme"/>
</dbReference>
<dbReference type="GO" id="GO:0032446">
    <property type="term" value="P:protein modification by small protein conjugation"/>
    <property type="evidence" value="ECO:0007669"/>
    <property type="project" value="UniProtKB-ARBA"/>
</dbReference>
<evidence type="ECO:0000256" key="1">
    <source>
        <dbReference type="SAM" id="MobiDB-lite"/>
    </source>
</evidence>
<feature type="region of interest" description="Disordered" evidence="1">
    <location>
        <begin position="180"/>
        <end position="226"/>
    </location>
</feature>
<keyword evidence="6" id="KW-1185">Reference proteome</keyword>
<dbReference type="InterPro" id="IPR000608">
    <property type="entry name" value="UBC"/>
</dbReference>
<dbReference type="InterPro" id="IPR016135">
    <property type="entry name" value="UBQ-conjugating_enzyme/RWD"/>
</dbReference>
<reference evidence="5 6" key="1">
    <citation type="journal article" date="2014" name="Nat. Genet.">
        <title>Genome and transcriptome of the porcine whipworm Trichuris suis.</title>
        <authorList>
            <person name="Jex A.R."/>
            <person name="Nejsum P."/>
            <person name="Schwarz E.M."/>
            <person name="Hu L."/>
            <person name="Young N.D."/>
            <person name="Hall R.S."/>
            <person name="Korhonen P.K."/>
            <person name="Liao S."/>
            <person name="Thamsborg S."/>
            <person name="Xia J."/>
            <person name="Xu P."/>
            <person name="Wang S."/>
            <person name="Scheerlinck J.P."/>
            <person name="Hofmann A."/>
            <person name="Sternberg P.W."/>
            <person name="Wang J."/>
            <person name="Gasser R.B."/>
        </authorList>
    </citation>
    <scope>NUCLEOTIDE SEQUENCE [LARGE SCALE GENOMIC DNA]</scope>
    <source>
        <strain evidence="5">DCEP-RM93F</strain>
        <strain evidence="4">DCEP-RM93M</strain>
    </source>
</reference>
<gene>
    <name evidence="4" type="ORF">M513_05850</name>
    <name evidence="5" type="ORF">M514_05850</name>
</gene>
<sequence length="289" mass="32298">MMEGQYNTHNPAVKRLMREAMELRNPTELFVAAPLNENLFEWHFTIRGPADSDFNGGIFHGRITLPPDYPMKPPSIIMLTPNGRFETNTKICLSISGHHPENWQPSWSIRTALLAIIGFMPSSPAGAVGSLDVPPEERKLLAKKSLDWRCTVCNVRMKDVLPPLTAASADMRQEAKVLGRSMLSSDESASSTTRSYSNPEQQDRGQPPVDPAPSEGNTFTTAGSQSVEQHLRNRLLGSRAERGHLGLSYSTSGRTERIVIDITLAFFIVLLVGLVMRRVYVQNEWRFHQ</sequence>
<keyword evidence="2" id="KW-0472">Membrane</keyword>
<dbReference type="PROSITE" id="PS50127">
    <property type="entry name" value="UBC_2"/>
    <property type="match status" value="1"/>
</dbReference>
<dbReference type="SMART" id="SM00212">
    <property type="entry name" value="UBCc"/>
    <property type="match status" value="1"/>
</dbReference>
<dbReference type="Gene3D" id="3.10.110.10">
    <property type="entry name" value="Ubiquitin Conjugating Enzyme"/>
    <property type="match status" value="1"/>
</dbReference>
<dbReference type="PANTHER" id="PTHR24067">
    <property type="entry name" value="UBIQUITIN-CONJUGATING ENZYME E2"/>
    <property type="match status" value="1"/>
</dbReference>
<feature type="transmembrane region" description="Helical" evidence="2">
    <location>
        <begin position="258"/>
        <end position="276"/>
    </location>
</feature>
<feature type="compositionally biased region" description="Polar residues" evidence="1">
    <location>
        <begin position="215"/>
        <end position="226"/>
    </location>
</feature>
<organism evidence="5">
    <name type="scientific">Trichuris suis</name>
    <name type="common">pig whipworm</name>
    <dbReference type="NCBI Taxonomy" id="68888"/>
    <lineage>
        <taxon>Eukaryota</taxon>
        <taxon>Metazoa</taxon>
        <taxon>Ecdysozoa</taxon>
        <taxon>Nematoda</taxon>
        <taxon>Enoplea</taxon>
        <taxon>Dorylaimia</taxon>
        <taxon>Trichinellida</taxon>
        <taxon>Trichuridae</taxon>
        <taxon>Trichuris</taxon>
    </lineage>
</organism>